<protein>
    <recommendedName>
        <fullName evidence="3">Type I secretion protein</fullName>
    </recommendedName>
</protein>
<comment type="caution">
    <text evidence="1">The sequence shown here is derived from an EMBL/GenBank/DDBJ whole genome shotgun (WGS) entry which is preliminary data.</text>
</comment>
<dbReference type="Proteomes" id="UP000585226">
    <property type="component" value="Unassembled WGS sequence"/>
</dbReference>
<accession>A0A7Y8G6K5</accession>
<dbReference type="RefSeq" id="WP_177114306.1">
    <property type="nucleotide sequence ID" value="NZ_JACASD010000096.1"/>
</dbReference>
<evidence type="ECO:0000313" key="1">
    <source>
        <dbReference type="EMBL" id="NWE92192.1"/>
    </source>
</evidence>
<reference evidence="1 2" key="1">
    <citation type="submission" date="2020-04" db="EMBL/GenBank/DDBJ databases">
        <title>Molecular characterization of pseudomonads from Agaricus bisporus reveal novel blotch 2 pathogens in Western Europe.</title>
        <authorList>
            <person name="Taparia T."/>
            <person name="Krijger M."/>
            <person name="Haynes E."/>
            <person name="Elpinstone J.G."/>
            <person name="Noble R."/>
            <person name="Van Der Wolf J."/>
        </authorList>
    </citation>
    <scope>NUCLEOTIDE SEQUENCE [LARGE SCALE GENOMIC DNA]</scope>
    <source>
        <strain evidence="1 2">P8021</strain>
    </source>
</reference>
<proteinExistence type="predicted"/>
<name>A0A7Y8G6K5_9PSED</name>
<gene>
    <name evidence="1" type="ORF">HX893_29120</name>
</gene>
<dbReference type="EMBL" id="JACASD010000096">
    <property type="protein sequence ID" value="NWE92192.1"/>
    <property type="molecule type" value="Genomic_DNA"/>
</dbReference>
<evidence type="ECO:0008006" key="3">
    <source>
        <dbReference type="Google" id="ProtNLM"/>
    </source>
</evidence>
<organism evidence="1 2">
    <name type="scientific">Pseudomonas reactans</name>
    <dbReference type="NCBI Taxonomy" id="117680"/>
    <lineage>
        <taxon>Bacteria</taxon>
        <taxon>Pseudomonadati</taxon>
        <taxon>Pseudomonadota</taxon>
        <taxon>Gammaproteobacteria</taxon>
        <taxon>Pseudomonadales</taxon>
        <taxon>Pseudomonadaceae</taxon>
        <taxon>Pseudomonas</taxon>
    </lineage>
</organism>
<evidence type="ECO:0000313" key="2">
    <source>
        <dbReference type="Proteomes" id="UP000585226"/>
    </source>
</evidence>
<sequence length="584" mass="62218">MHRRSTRQGFTIDAVRCLCAMSNRGVLQMGVSRDGARQQALDALDNALGPLRIGETAISRALLDSMGAQLDGMSIPLARLNVAQADQVLIDQIGFSASHLKASLASADTGTSSLASAVLFELASLRSAWVPALLDQVEASDTTINRLDRLLQSVQSVNLNDLSRVQSLPGWADKVKSHGLQTFGSGLQLYSFYSAIRGVSEAIRTGDTRELLFEGGAFTAEVVSLGVELALERAGTKMMSAAQSVYRGFCASRAGLMLQRGAGLIASILTLPFDIAQAAIALSKAAESEGKAAQDLYVEAGFSLASAALSIALGAAALAGFSAAGPVGLVASAVLIIGARAYAAGRVVDEIDDYIELSIHERLRTGWFAFIGVELDENVTDRYKIKRTETVHTRALKAQARALLDGELKSTVQAIVNGKFEVCLQAIRHWRHQWAESEGESAYVQVREPVVRDLDDYFDARKDGAIDTLPEANWGTKGPEKGVVWLLGGGNDTVLGVTANPNHFRYTSGKKYLLGGSADDEFVFEVPRETFSAPNAPVHESTLIGAAGVNMLNLVGDARAWGRAGFNVNLGAGTVHLNTDTPRK</sequence>
<dbReference type="AlphaFoldDB" id="A0A7Y8G6K5"/>